<reference evidence="14" key="1">
    <citation type="submission" date="2025-05" db="UniProtKB">
        <authorList>
            <consortium name="RefSeq"/>
        </authorList>
    </citation>
    <scope>NUCLEOTIDE SEQUENCE [LARGE SCALE GENOMIC DNA]</scope>
</reference>
<comment type="similarity">
    <text evidence="4">Belongs to the HARBI1 family.</text>
</comment>
<dbReference type="GeneID" id="124809886"/>
<evidence type="ECO:0000256" key="5">
    <source>
        <dbReference type="ARBA" id="ARBA00015519"/>
    </source>
</evidence>
<keyword evidence="14" id="KW-1185">Reference proteome</keyword>
<evidence type="ECO:0000256" key="1">
    <source>
        <dbReference type="ARBA" id="ARBA00001968"/>
    </source>
</evidence>
<evidence type="ECO:0000256" key="7">
    <source>
        <dbReference type="ARBA" id="ARBA00022722"/>
    </source>
</evidence>
<keyword evidence="9" id="KW-0378">Hydrolase</keyword>
<evidence type="ECO:0000256" key="4">
    <source>
        <dbReference type="ARBA" id="ARBA00006958"/>
    </source>
</evidence>
<protein>
    <recommendedName>
        <fullName evidence="5">Putative nuclease HARBI1</fullName>
    </recommendedName>
    <alternativeName>
        <fullName evidence="11">Harbinger transposase-derived nuclease</fullName>
    </alternativeName>
</protein>
<evidence type="ECO:0000256" key="12">
    <source>
        <dbReference type="ARBA" id="ARBA00045850"/>
    </source>
</evidence>
<dbReference type="PANTHER" id="PTHR22930:SF85">
    <property type="entry name" value="GH03217P-RELATED"/>
    <property type="match status" value="1"/>
</dbReference>
<dbReference type="InterPro" id="IPR045249">
    <property type="entry name" value="HARBI1-like"/>
</dbReference>
<dbReference type="RefSeq" id="XP_065643881.1">
    <property type="nucleotide sequence ID" value="XM_065787809.1"/>
</dbReference>
<evidence type="ECO:0000313" key="14">
    <source>
        <dbReference type="Proteomes" id="UP001652625"/>
    </source>
</evidence>
<keyword evidence="10" id="KW-0539">Nucleus</keyword>
<comment type="subcellular location">
    <subcellularLocation>
        <location evidence="3">Cytoplasm</location>
    </subcellularLocation>
    <subcellularLocation>
        <location evidence="2">Nucleus</location>
    </subcellularLocation>
</comment>
<organism evidence="14 15">
    <name type="scientific">Hydra vulgaris</name>
    <name type="common">Hydra</name>
    <name type="synonym">Hydra attenuata</name>
    <dbReference type="NCBI Taxonomy" id="6087"/>
    <lineage>
        <taxon>Eukaryota</taxon>
        <taxon>Metazoa</taxon>
        <taxon>Cnidaria</taxon>
        <taxon>Hydrozoa</taxon>
        <taxon>Hydroidolina</taxon>
        <taxon>Anthoathecata</taxon>
        <taxon>Aplanulata</taxon>
        <taxon>Hydridae</taxon>
        <taxon>Hydra</taxon>
    </lineage>
</organism>
<comment type="function">
    <text evidence="12">Transposase-derived protein that may have nuclease activity. Does not have transposase activity.</text>
</comment>
<keyword evidence="8" id="KW-0479">Metal-binding</keyword>
<accession>A0ABM4B4Y5</accession>
<dbReference type="Pfam" id="PF13359">
    <property type="entry name" value="DDE_Tnp_4"/>
    <property type="match status" value="1"/>
</dbReference>
<keyword evidence="6" id="KW-0963">Cytoplasm</keyword>
<gene>
    <name evidence="15" type="primary">LOC124809886</name>
</gene>
<sequence length="349" mass="40349">MDLIFSDEDLDFEVAENELRHQLPREFNGRSFNEDVSDNVFREQYRVPRAVLDFLETRLKDDLQHYTKRNKSISVRFQIMVFLHFIGTNVFFHVLRDCHGISTNTIYRIIHSVGEAIFNIRQEIIKWPNDCSTLPQKFMEIGGFPCVCGVLDGSHILLSNPPQADEDSLINRHHVHSINAMTVCGPDTSIFYASTNSPGRWHDAHVLRNCNLWNKFEIGELPFNGAVILADSAYPCREWLIPPFPGDPDGAQKRFNIAQRKTRNIIEPCFGIVKSRFYALKTGIRLHKVEDASKLIMCGFVIHNLCIRHGDNGNDFEEREEEQADENLAQENQNDRALNRRLQLLNYFT</sequence>
<feature type="domain" description="DDE Tnp4" evidence="13">
    <location>
        <begin position="151"/>
        <end position="304"/>
    </location>
</feature>
<evidence type="ECO:0000259" key="13">
    <source>
        <dbReference type="Pfam" id="PF13359"/>
    </source>
</evidence>
<dbReference type="Proteomes" id="UP001652625">
    <property type="component" value="Chromosome 01"/>
</dbReference>
<name>A0ABM4B4Y5_HYDVU</name>
<evidence type="ECO:0000256" key="10">
    <source>
        <dbReference type="ARBA" id="ARBA00023242"/>
    </source>
</evidence>
<keyword evidence="7" id="KW-0540">Nuclease</keyword>
<proteinExistence type="inferred from homology"/>
<dbReference type="InterPro" id="IPR026103">
    <property type="entry name" value="HARBI1_animal"/>
</dbReference>
<comment type="cofactor">
    <cofactor evidence="1">
        <name>a divalent metal cation</name>
        <dbReference type="ChEBI" id="CHEBI:60240"/>
    </cofactor>
</comment>
<reference evidence="15" key="2">
    <citation type="submission" date="2025-08" db="UniProtKB">
        <authorList>
            <consortium name="RefSeq"/>
        </authorList>
    </citation>
    <scope>IDENTIFICATION</scope>
</reference>
<dbReference type="PANTHER" id="PTHR22930">
    <property type="match status" value="1"/>
</dbReference>
<evidence type="ECO:0000256" key="9">
    <source>
        <dbReference type="ARBA" id="ARBA00022801"/>
    </source>
</evidence>
<evidence type="ECO:0000256" key="8">
    <source>
        <dbReference type="ARBA" id="ARBA00022723"/>
    </source>
</evidence>
<evidence type="ECO:0000313" key="15">
    <source>
        <dbReference type="RefSeq" id="XP_065643881.1"/>
    </source>
</evidence>
<evidence type="ECO:0000256" key="11">
    <source>
        <dbReference type="ARBA" id="ARBA00030126"/>
    </source>
</evidence>
<evidence type="ECO:0000256" key="2">
    <source>
        <dbReference type="ARBA" id="ARBA00004123"/>
    </source>
</evidence>
<dbReference type="InterPro" id="IPR027806">
    <property type="entry name" value="HARBI1_dom"/>
</dbReference>
<evidence type="ECO:0000256" key="6">
    <source>
        <dbReference type="ARBA" id="ARBA00022490"/>
    </source>
</evidence>
<dbReference type="PRINTS" id="PR02086">
    <property type="entry name" value="PUTNUCHARBI1"/>
</dbReference>
<evidence type="ECO:0000256" key="3">
    <source>
        <dbReference type="ARBA" id="ARBA00004496"/>
    </source>
</evidence>